<dbReference type="Gene3D" id="3.30.420.10">
    <property type="entry name" value="Ribonuclease H-like superfamily/Ribonuclease H"/>
    <property type="match status" value="1"/>
</dbReference>
<organism evidence="1 2">
    <name type="scientific">Periplaneta americana</name>
    <name type="common">American cockroach</name>
    <name type="synonym">Blatta americana</name>
    <dbReference type="NCBI Taxonomy" id="6978"/>
    <lineage>
        <taxon>Eukaryota</taxon>
        <taxon>Metazoa</taxon>
        <taxon>Ecdysozoa</taxon>
        <taxon>Arthropoda</taxon>
        <taxon>Hexapoda</taxon>
        <taxon>Insecta</taxon>
        <taxon>Pterygota</taxon>
        <taxon>Neoptera</taxon>
        <taxon>Polyneoptera</taxon>
        <taxon>Dictyoptera</taxon>
        <taxon>Blattodea</taxon>
        <taxon>Blattoidea</taxon>
        <taxon>Blattidae</taxon>
        <taxon>Blattinae</taxon>
        <taxon>Periplaneta</taxon>
    </lineage>
</organism>
<evidence type="ECO:0000313" key="1">
    <source>
        <dbReference type="EMBL" id="KAJ4431599.1"/>
    </source>
</evidence>
<gene>
    <name evidence="1" type="ORF">ANN_20198</name>
</gene>
<dbReference type="Proteomes" id="UP001148838">
    <property type="component" value="Unassembled WGS sequence"/>
</dbReference>
<dbReference type="PANTHER" id="PTHR47326:SF1">
    <property type="entry name" value="HTH PSQ-TYPE DOMAIN-CONTAINING PROTEIN"/>
    <property type="match status" value="1"/>
</dbReference>
<evidence type="ECO:0000313" key="2">
    <source>
        <dbReference type="Proteomes" id="UP001148838"/>
    </source>
</evidence>
<reference evidence="1 2" key="1">
    <citation type="journal article" date="2022" name="Allergy">
        <title>Genome assembly and annotation of Periplaneta americana reveal a comprehensive cockroach allergen profile.</title>
        <authorList>
            <person name="Wang L."/>
            <person name="Xiong Q."/>
            <person name="Saelim N."/>
            <person name="Wang L."/>
            <person name="Nong W."/>
            <person name="Wan A.T."/>
            <person name="Shi M."/>
            <person name="Liu X."/>
            <person name="Cao Q."/>
            <person name="Hui J.H.L."/>
            <person name="Sookrung N."/>
            <person name="Leung T.F."/>
            <person name="Tungtrongchitr A."/>
            <person name="Tsui S.K.W."/>
        </authorList>
    </citation>
    <scope>NUCLEOTIDE SEQUENCE [LARGE SCALE GENOMIC DNA]</scope>
    <source>
        <strain evidence="1">PWHHKU_190912</strain>
    </source>
</reference>
<dbReference type="EMBL" id="JAJSOF020000031">
    <property type="protein sequence ID" value="KAJ4431599.1"/>
    <property type="molecule type" value="Genomic_DNA"/>
</dbReference>
<comment type="caution">
    <text evidence="1">The sequence shown here is derived from an EMBL/GenBank/DDBJ whole genome shotgun (WGS) entry which is preliminary data.</text>
</comment>
<dbReference type="InterPro" id="IPR036397">
    <property type="entry name" value="RNaseH_sf"/>
</dbReference>
<proteinExistence type="predicted"/>
<dbReference type="PANTHER" id="PTHR47326">
    <property type="entry name" value="TRANSPOSABLE ELEMENT TC3 TRANSPOSASE-LIKE PROTEIN"/>
    <property type="match status" value="1"/>
</dbReference>
<protein>
    <submittedName>
        <fullName evidence="1">Uncharacterized protein</fullName>
    </submittedName>
</protein>
<accession>A0ABQ8SCM2</accession>
<keyword evidence="2" id="KW-1185">Reference proteome</keyword>
<name>A0ABQ8SCM2_PERAM</name>
<sequence length="174" mass="19899">MPLITDTCDQGFQLHLKYMMKGELKYKFSVTKIDIVNIGRLSPVQTVLVSVMDSKVAARMGSLHADWLAPVLPTVMVVVHTELALFTVQIGKSSAASSVANTHGQKETKQLNRERYKEFLEYTLPVLLHHVPLAIRRNTYFMYDGAFVHFSVNVRRFLNQRFHDRWIGRDGPIP</sequence>